<reference evidence="4 5" key="1">
    <citation type="journal article" date="2011" name="Proc. Natl. Acad. Sci. U.S.A.">
        <title>Evolutionary erosion of yeast sex chromosomes by mating-type switching accidents.</title>
        <authorList>
            <person name="Gordon J.L."/>
            <person name="Armisen D."/>
            <person name="Proux-Wera E."/>
            <person name="Oheigeartaigh S.S."/>
            <person name="Byrne K.P."/>
            <person name="Wolfe K.H."/>
        </authorList>
    </citation>
    <scope>NUCLEOTIDE SEQUENCE [LARGE SCALE GENOMIC DNA]</scope>
    <source>
        <strain evidence="5">ATCC 22294 / BCRC 22015 / CBS 2517 / CECT 1963 / NBRC 1671 / NRRL Y-8276</strain>
    </source>
</reference>
<dbReference type="KEGG" id="kaf:KAFR_0D03270"/>
<dbReference type="OrthoDB" id="4033526at2759"/>
<dbReference type="AlphaFoldDB" id="H2AUC5"/>
<sequence length="463" mass="51947">MSSPELTPTTGLDDRMLSVNDFNHDESLNSDSRSGREATSSNYDQGSYNNYPSDGTSTCASTSTNHQDRSRSNSELSHSMLCLSMFERGVQDPCSAECDNEDENTLMKLSQMENVSDNNNNIGNNMNEDISYFDLENRICSDEEQEFKIFGSPDSGSRRRSNYETIDPLKSSSRSFSNVPIQEFARSNSRSPNTRKLESLSSNEPFNEKIHRHERHFSTSSTVSPPTWTNPFTSKQIVRPQQNFRKVQTMPYISNAIRANKASTGTNVHENREERSNSSISYPPELIRNSRANSANFLYQLSRQPLRPSIRSASINKVSESTFPGCKAGDTHHDNDTFTGTRRTTSRSSCSSILTHLYGIEKYVSSDLDALSTEGYSNIESADVVSSPISNQGEHTLDTIPRTLSTPAESLKNPMESSVLYSNQNSKSDLSLKKYPVLPYGLRKPHRKRRKSYIEKSLANSFA</sequence>
<gene>
    <name evidence="4" type="primary">KAFR0D03270</name>
    <name evidence="4" type="ORF">KAFR_0D03270</name>
</gene>
<dbReference type="Proteomes" id="UP000005220">
    <property type="component" value="Chromosome 4"/>
</dbReference>
<evidence type="ECO:0000256" key="1">
    <source>
        <dbReference type="ARBA" id="ARBA00008990"/>
    </source>
</evidence>
<dbReference type="EMBL" id="HE650824">
    <property type="protein sequence ID" value="CCF57975.1"/>
    <property type="molecule type" value="Genomic_DNA"/>
</dbReference>
<keyword evidence="2" id="KW-0597">Phosphoprotein</keyword>
<organism evidence="4 5">
    <name type="scientific">Kazachstania africana (strain ATCC 22294 / BCRC 22015 / CBS 2517 / CECT 1963 / NBRC 1671 / NRRL Y-8276)</name>
    <name type="common">Yeast</name>
    <name type="synonym">Kluyveromyces africanus</name>
    <dbReference type="NCBI Taxonomy" id="1071382"/>
    <lineage>
        <taxon>Eukaryota</taxon>
        <taxon>Fungi</taxon>
        <taxon>Dikarya</taxon>
        <taxon>Ascomycota</taxon>
        <taxon>Saccharomycotina</taxon>
        <taxon>Saccharomycetes</taxon>
        <taxon>Saccharomycetales</taxon>
        <taxon>Saccharomycetaceae</taxon>
        <taxon>Kazachstania</taxon>
    </lineage>
</organism>
<dbReference type="RefSeq" id="XP_003957110.1">
    <property type="nucleotide sequence ID" value="XM_003957061.1"/>
</dbReference>
<protein>
    <submittedName>
        <fullName evidence="4">Uncharacterized protein</fullName>
    </submittedName>
</protein>
<dbReference type="eggNOG" id="ENOG502SE2X">
    <property type="taxonomic scope" value="Eukaryota"/>
</dbReference>
<evidence type="ECO:0000313" key="4">
    <source>
        <dbReference type="EMBL" id="CCF57975.1"/>
    </source>
</evidence>
<comment type="similarity">
    <text evidence="1">Belongs to the ISF1/MBR1 family.</text>
</comment>
<dbReference type="InterPro" id="IPR031443">
    <property type="entry name" value="Mbr1"/>
</dbReference>
<feature type="compositionally biased region" description="Polar residues" evidence="3">
    <location>
        <begin position="29"/>
        <end position="65"/>
    </location>
</feature>
<accession>H2AUC5</accession>
<evidence type="ECO:0000313" key="5">
    <source>
        <dbReference type="Proteomes" id="UP000005220"/>
    </source>
</evidence>
<name>H2AUC5_KAZAF</name>
<feature type="compositionally biased region" description="Basic and acidic residues" evidence="3">
    <location>
        <begin position="12"/>
        <end position="27"/>
    </location>
</feature>
<feature type="region of interest" description="Disordered" evidence="3">
    <location>
        <begin position="263"/>
        <end position="284"/>
    </location>
</feature>
<evidence type="ECO:0000256" key="3">
    <source>
        <dbReference type="SAM" id="MobiDB-lite"/>
    </source>
</evidence>
<feature type="compositionally biased region" description="Polar residues" evidence="3">
    <location>
        <begin position="1"/>
        <end position="10"/>
    </location>
</feature>
<dbReference type="GeneID" id="13882220"/>
<evidence type="ECO:0000256" key="2">
    <source>
        <dbReference type="ARBA" id="ARBA00022553"/>
    </source>
</evidence>
<dbReference type="FunCoup" id="H2AUC5">
    <property type="interactions" value="40"/>
</dbReference>
<dbReference type="HOGENOM" id="CLU_624139_0_0_1"/>
<feature type="region of interest" description="Disordered" evidence="3">
    <location>
        <begin position="1"/>
        <end position="73"/>
    </location>
</feature>
<proteinExistence type="inferred from homology"/>
<dbReference type="InParanoid" id="H2AUC5"/>
<keyword evidence="5" id="KW-1185">Reference proteome</keyword>
<dbReference type="Pfam" id="PF17058">
    <property type="entry name" value="MBR1"/>
    <property type="match status" value="1"/>
</dbReference>